<dbReference type="SUPFAM" id="SSF53659">
    <property type="entry name" value="Isocitrate/Isopropylmalate dehydrogenase-like"/>
    <property type="match status" value="1"/>
</dbReference>
<organism evidence="1 2">
    <name type="scientific">Thiospirochaeta perfilievii</name>
    <dbReference type="NCBI Taxonomy" id="252967"/>
    <lineage>
        <taxon>Bacteria</taxon>
        <taxon>Pseudomonadati</taxon>
        <taxon>Spirochaetota</taxon>
        <taxon>Spirochaetia</taxon>
        <taxon>Spirochaetales</taxon>
        <taxon>Spirochaetaceae</taxon>
        <taxon>Thiospirochaeta</taxon>
    </lineage>
</organism>
<keyword evidence="2" id="KW-1185">Reference proteome</keyword>
<dbReference type="EMBL" id="CP035807">
    <property type="protein sequence ID" value="QEN04647.1"/>
    <property type="molecule type" value="Genomic_DNA"/>
</dbReference>
<protein>
    <recommendedName>
        <fullName evidence="3">Phosphate acetyl/butaryl transferase domain-containing protein</fullName>
    </recommendedName>
</protein>
<reference evidence="1 2" key="1">
    <citation type="submission" date="2019-02" db="EMBL/GenBank/DDBJ databases">
        <authorList>
            <person name="Fomenkov A."/>
            <person name="Dubinina G."/>
            <person name="Grabovich M."/>
            <person name="Vincze T."/>
            <person name="Roberts R.J."/>
        </authorList>
    </citation>
    <scope>NUCLEOTIDE SEQUENCE [LARGE SCALE GENOMIC DNA]</scope>
    <source>
        <strain evidence="1 2">P</strain>
    </source>
</reference>
<dbReference type="Gene3D" id="3.40.718.10">
    <property type="entry name" value="Isopropylmalate Dehydrogenase"/>
    <property type="match status" value="1"/>
</dbReference>
<dbReference type="Proteomes" id="UP000323824">
    <property type="component" value="Chromosome"/>
</dbReference>
<evidence type="ECO:0008006" key="3">
    <source>
        <dbReference type="Google" id="ProtNLM"/>
    </source>
</evidence>
<reference evidence="1 2" key="2">
    <citation type="submission" date="2019-09" db="EMBL/GenBank/DDBJ databases">
        <title>Complete Genome Sequence and Methylome Analysis of free living Spirochaetas.</title>
        <authorList>
            <person name="Leshcheva N."/>
            <person name="Mikheeva N."/>
        </authorList>
    </citation>
    <scope>NUCLEOTIDE SEQUENCE [LARGE SCALE GENOMIC DNA]</scope>
    <source>
        <strain evidence="1 2">P</strain>
    </source>
</reference>
<accession>A0A5C1QAY4</accession>
<evidence type="ECO:0000313" key="1">
    <source>
        <dbReference type="EMBL" id="QEN04647.1"/>
    </source>
</evidence>
<dbReference type="OrthoDB" id="9774179at2"/>
<dbReference type="KEGG" id="sper:EW093_07995"/>
<proteinExistence type="predicted"/>
<dbReference type="AlphaFoldDB" id="A0A5C1QAY4"/>
<evidence type="ECO:0000313" key="2">
    <source>
        <dbReference type="Proteomes" id="UP000323824"/>
    </source>
</evidence>
<sequence>MDSGNVVYKSLSLFGDASICGIVSGLKIPVILTSRADETQVKIDSIQLALDMF</sequence>
<gene>
    <name evidence="1" type="ORF">EW093_07995</name>
</gene>
<name>A0A5C1QAY4_9SPIO</name>